<keyword evidence="8" id="KW-0472">Membrane</keyword>
<evidence type="ECO:0000256" key="11">
    <source>
        <dbReference type="ARBA" id="ARBA00023303"/>
    </source>
</evidence>
<sequence length="361" mass="40532">MKMLRPLLQGLCDDFGRNHNTTRERLLIHEHTQYPFAGEEGISLPPGYTVSIGLSQHTQYPFAGRGEEGISLPPGYTVSIGLSQTLLERKGGKYGPCTDGKGKGFYRLKNGTHVRLFPDTYSYSVKLCEKTCLQQQIVERCGCADPYIRIPDNEVPCHPRDQCRTDFKKLYLNGSLQCDCPEACRETVFSSTVGFGEWPAPRYAETFIDDMTTRHGTGFGNLGTAAEIREGFIQVTVYFENMKIEHIYETPSYEVENLLGDIGGQLGLWMGISIMTVIELAEFLTDVVIFLTMRRKKAEQPSPPDVESDLPRDPTAGLPAGPYIVMPRQFPLAEVVPNRSRIVPRYPIMKGSWRNATFTEV</sequence>
<keyword evidence="11 12" id="KW-0407">Ion channel</keyword>
<dbReference type="GO" id="GO:0005272">
    <property type="term" value="F:sodium channel activity"/>
    <property type="evidence" value="ECO:0007669"/>
    <property type="project" value="UniProtKB-KW"/>
</dbReference>
<dbReference type="eggNOG" id="KOG4294">
    <property type="taxonomic scope" value="Eukaryota"/>
</dbReference>
<dbReference type="PRINTS" id="PR01078">
    <property type="entry name" value="AMINACHANNEL"/>
</dbReference>
<keyword evidence="5" id="KW-1133">Transmembrane helix</keyword>
<dbReference type="FunFam" id="1.10.287.770:FF:000001">
    <property type="entry name" value="Acid-sensing ion channel subunit 1"/>
    <property type="match status" value="1"/>
</dbReference>
<evidence type="ECO:0000256" key="6">
    <source>
        <dbReference type="ARBA" id="ARBA00023053"/>
    </source>
</evidence>
<evidence type="ECO:0000256" key="8">
    <source>
        <dbReference type="ARBA" id="ARBA00023136"/>
    </source>
</evidence>
<organism>
    <name type="scientific">Branchiostoma floridae</name>
    <name type="common">Florida lancelet</name>
    <name type="synonym">Amphioxus</name>
    <dbReference type="NCBI Taxonomy" id="7739"/>
    <lineage>
        <taxon>Eukaryota</taxon>
        <taxon>Metazoa</taxon>
        <taxon>Chordata</taxon>
        <taxon>Cephalochordata</taxon>
        <taxon>Leptocardii</taxon>
        <taxon>Amphioxiformes</taxon>
        <taxon>Branchiostomatidae</taxon>
        <taxon>Branchiostoma</taxon>
    </lineage>
</organism>
<keyword evidence="4 12" id="KW-0812">Transmembrane</keyword>
<proteinExistence type="inferred from homology"/>
<evidence type="ECO:0000256" key="4">
    <source>
        <dbReference type="ARBA" id="ARBA00022692"/>
    </source>
</evidence>
<evidence type="ECO:0000256" key="3">
    <source>
        <dbReference type="ARBA" id="ARBA00022461"/>
    </source>
</evidence>
<evidence type="ECO:0000256" key="1">
    <source>
        <dbReference type="ARBA" id="ARBA00004141"/>
    </source>
</evidence>
<reference evidence="13" key="1">
    <citation type="journal article" date="2008" name="Nature">
        <title>The amphioxus genome and the evolution of the chordate karyotype.</title>
        <authorList>
            <consortium name="US DOE Joint Genome Institute (JGI-PGF)"/>
            <person name="Putnam N.H."/>
            <person name="Butts T."/>
            <person name="Ferrier D.E.K."/>
            <person name="Furlong R.F."/>
            <person name="Hellsten U."/>
            <person name="Kawashima T."/>
            <person name="Robinson-Rechavi M."/>
            <person name="Shoguchi E."/>
            <person name="Terry A."/>
            <person name="Yu J.-K."/>
            <person name="Benito-Gutierrez E.L."/>
            <person name="Dubchak I."/>
            <person name="Garcia-Fernandez J."/>
            <person name="Gibson-Brown J.J."/>
            <person name="Grigoriev I.V."/>
            <person name="Horton A.C."/>
            <person name="de Jong P.J."/>
            <person name="Jurka J."/>
            <person name="Kapitonov V.V."/>
            <person name="Kohara Y."/>
            <person name="Kuroki Y."/>
            <person name="Lindquist E."/>
            <person name="Lucas S."/>
            <person name="Osoegawa K."/>
            <person name="Pennacchio L.A."/>
            <person name="Salamov A.A."/>
            <person name="Satou Y."/>
            <person name="Sauka-Spengler T."/>
            <person name="Schmutz J."/>
            <person name="Shin-I T."/>
            <person name="Toyoda A."/>
            <person name="Bronner-Fraser M."/>
            <person name="Fujiyama A."/>
            <person name="Holland L.Z."/>
            <person name="Holland P.W.H."/>
            <person name="Satoh N."/>
            <person name="Rokhsar D.S."/>
        </authorList>
    </citation>
    <scope>NUCLEOTIDE SEQUENCE [LARGE SCALE GENOMIC DNA]</scope>
    <source>
        <strain evidence="13">S238N-H82</strain>
        <tissue evidence="13">Testes</tissue>
    </source>
</reference>
<accession>C3YNS4</accession>
<evidence type="ECO:0000256" key="5">
    <source>
        <dbReference type="ARBA" id="ARBA00022989"/>
    </source>
</evidence>
<dbReference type="InParanoid" id="C3YNS4"/>
<comment type="similarity">
    <text evidence="12">Belongs to the amiloride-sensitive sodium channel (TC 1.A.6) family.</text>
</comment>
<keyword evidence="6" id="KW-0915">Sodium</keyword>
<dbReference type="PANTHER" id="PTHR11690:SF248">
    <property type="entry name" value="PICKPOCKET 17, ISOFORM A"/>
    <property type="match status" value="1"/>
</dbReference>
<dbReference type="GO" id="GO:0016020">
    <property type="term" value="C:membrane"/>
    <property type="evidence" value="ECO:0007669"/>
    <property type="project" value="UniProtKB-SubCell"/>
</dbReference>
<dbReference type="Gene3D" id="1.10.287.820">
    <property type="entry name" value="Acid-sensing ion channel domain"/>
    <property type="match status" value="1"/>
</dbReference>
<dbReference type="AlphaFoldDB" id="C3YNS4"/>
<keyword evidence="7 12" id="KW-0406">Ion transport</keyword>
<evidence type="ECO:0000256" key="7">
    <source>
        <dbReference type="ARBA" id="ARBA00023065"/>
    </source>
</evidence>
<evidence type="ECO:0000256" key="12">
    <source>
        <dbReference type="RuleBase" id="RU000679"/>
    </source>
</evidence>
<keyword evidence="10 12" id="KW-0739">Sodium transport</keyword>
<name>C3YNS4_BRAFL</name>
<protein>
    <submittedName>
        <fullName evidence="13">Uncharacterized protein</fullName>
    </submittedName>
</protein>
<dbReference type="Gene3D" id="1.10.287.770">
    <property type="entry name" value="YojJ-like"/>
    <property type="match status" value="1"/>
</dbReference>
<dbReference type="EMBL" id="GG666535">
    <property type="protein sequence ID" value="EEN58034.1"/>
    <property type="molecule type" value="Genomic_DNA"/>
</dbReference>
<keyword evidence="9" id="KW-0325">Glycoprotein</keyword>
<comment type="subcellular location">
    <subcellularLocation>
        <location evidence="1">Membrane</location>
        <topology evidence="1">Multi-pass membrane protein</topology>
    </subcellularLocation>
</comment>
<dbReference type="InterPro" id="IPR001873">
    <property type="entry name" value="ENaC"/>
</dbReference>
<gene>
    <name evidence="13" type="ORF">BRAFLDRAFT_82611</name>
</gene>
<dbReference type="PANTHER" id="PTHR11690">
    <property type="entry name" value="AMILORIDE-SENSITIVE SODIUM CHANNEL-RELATED"/>
    <property type="match status" value="1"/>
</dbReference>
<keyword evidence="2 12" id="KW-0813">Transport</keyword>
<evidence type="ECO:0000256" key="9">
    <source>
        <dbReference type="ARBA" id="ARBA00023180"/>
    </source>
</evidence>
<evidence type="ECO:0000313" key="13">
    <source>
        <dbReference type="EMBL" id="EEN58034.1"/>
    </source>
</evidence>
<dbReference type="Pfam" id="PF00858">
    <property type="entry name" value="ASC"/>
    <property type="match status" value="1"/>
</dbReference>
<keyword evidence="3 12" id="KW-0894">Sodium channel</keyword>
<evidence type="ECO:0000256" key="2">
    <source>
        <dbReference type="ARBA" id="ARBA00022448"/>
    </source>
</evidence>
<evidence type="ECO:0000256" key="10">
    <source>
        <dbReference type="ARBA" id="ARBA00023201"/>
    </source>
</evidence>